<dbReference type="KEGG" id="vg:64766928"/>
<reference evidence="1 2" key="1">
    <citation type="submission" date="2019-05" db="EMBL/GenBank/DDBJ databases">
        <authorList>
            <person name="Pope W.H."/>
            <person name="Garlena R.A."/>
            <person name="Russell D.A."/>
            <person name="Jacobs-Sera D."/>
            <person name="Hatfull G.F."/>
        </authorList>
    </citation>
    <scope>NUCLEOTIDE SEQUENCE [LARGE SCALE GENOMIC DNA]</scope>
</reference>
<keyword evidence="2" id="KW-1185">Reference proteome</keyword>
<name>A0A514DDJ6_9CAUD</name>
<dbReference type="RefSeq" id="YP_010059693.1">
    <property type="nucleotide sequence ID" value="NC_054727.1"/>
</dbReference>
<dbReference type="EMBL" id="MK937592">
    <property type="protein sequence ID" value="QDH91682.1"/>
    <property type="molecule type" value="Genomic_DNA"/>
</dbReference>
<proteinExistence type="predicted"/>
<evidence type="ECO:0000313" key="1">
    <source>
        <dbReference type="EMBL" id="QDH91682.1"/>
    </source>
</evidence>
<dbReference type="GeneID" id="64766928"/>
<accession>A0A514DDJ6</accession>
<organism evidence="1 2">
    <name type="scientific">Mycobacterium phage Phrappuccino</name>
    <dbReference type="NCBI Taxonomy" id="2591223"/>
    <lineage>
        <taxon>Viruses</taxon>
        <taxon>Duplodnaviria</taxon>
        <taxon>Heunggongvirae</taxon>
        <taxon>Uroviricota</taxon>
        <taxon>Caudoviricetes</taxon>
        <taxon>Phrappuccinovirus</taxon>
        <taxon>Phrappuccinovirus phrappuccino</taxon>
        <taxon>Phreappuccinovirus Phrappuccino</taxon>
    </lineage>
</organism>
<protein>
    <submittedName>
        <fullName evidence="1">Uncharacterized protein</fullName>
    </submittedName>
</protein>
<gene>
    <name evidence="1" type="primary">4</name>
    <name evidence="1" type="ORF">SEA_PHRAPPUCCINO_4</name>
</gene>
<evidence type="ECO:0000313" key="2">
    <source>
        <dbReference type="Proteomes" id="UP000316777"/>
    </source>
</evidence>
<sequence length="176" mass="21061">MTAPAMLTTGQWWLQLWSGNPHITICYRDGSPYLQRWYLVPRNRFFNLYLHKFLRSDEDKELHCHPWNFVSFILKGSYIEVTEDGRRERKRFSIAYRRAETRHRVELLRTEAIPLDRNRPRPMETPAWTLVLTGPKIREWGFYCVTARDALGRIAEQRFIRWDRWVGGRGGCGEFA</sequence>
<dbReference type="Proteomes" id="UP000316777">
    <property type="component" value="Segment"/>
</dbReference>